<dbReference type="Proteomes" id="UP000517916">
    <property type="component" value="Unassembled WGS sequence"/>
</dbReference>
<dbReference type="RefSeq" id="WP_182839364.1">
    <property type="nucleotide sequence ID" value="NZ_BAAABQ010000004.1"/>
</dbReference>
<name>A0ABR6BRB1_9PSEU</name>
<comment type="caution">
    <text evidence="1">The sequence shown here is derived from an EMBL/GenBank/DDBJ whole genome shotgun (WGS) entry which is preliminary data.</text>
</comment>
<gene>
    <name evidence="1" type="ORF">BC739_006662</name>
</gene>
<protein>
    <submittedName>
        <fullName evidence="1">Uncharacterized protein</fullName>
    </submittedName>
</protein>
<sequence>MREELLVGYSVEIRRTAYDGKFAQYLWRTTLGGEGFVSVDLGAGVFRPCDAGGTPVGAMRLNRSVGMVENADPEMKENFLVVVSSVLKKWTAEEPPMTAHRYFG</sequence>
<dbReference type="EMBL" id="JACJID010000005">
    <property type="protein sequence ID" value="MBA8929444.1"/>
    <property type="molecule type" value="Genomic_DNA"/>
</dbReference>
<organism evidence="1 2">
    <name type="scientific">Kutzneria viridogrisea</name>
    <dbReference type="NCBI Taxonomy" id="47990"/>
    <lineage>
        <taxon>Bacteria</taxon>
        <taxon>Bacillati</taxon>
        <taxon>Actinomycetota</taxon>
        <taxon>Actinomycetes</taxon>
        <taxon>Pseudonocardiales</taxon>
        <taxon>Pseudonocardiaceae</taxon>
        <taxon>Kutzneria</taxon>
    </lineage>
</organism>
<reference evidence="1 2" key="1">
    <citation type="submission" date="2020-08" db="EMBL/GenBank/DDBJ databases">
        <title>Genomic Encyclopedia of Archaeal and Bacterial Type Strains, Phase II (KMG-II): from individual species to whole genera.</title>
        <authorList>
            <person name="Goeker M."/>
        </authorList>
    </citation>
    <scope>NUCLEOTIDE SEQUENCE [LARGE SCALE GENOMIC DNA]</scope>
    <source>
        <strain evidence="1 2">DSM 43850</strain>
    </source>
</reference>
<evidence type="ECO:0000313" key="2">
    <source>
        <dbReference type="Proteomes" id="UP000517916"/>
    </source>
</evidence>
<evidence type="ECO:0000313" key="1">
    <source>
        <dbReference type="EMBL" id="MBA8929444.1"/>
    </source>
</evidence>
<keyword evidence="2" id="KW-1185">Reference proteome</keyword>
<proteinExistence type="predicted"/>
<accession>A0ABR6BRB1</accession>